<evidence type="ECO:0008006" key="4">
    <source>
        <dbReference type="Google" id="ProtNLM"/>
    </source>
</evidence>
<dbReference type="AlphaFoldDB" id="M3E5C5"/>
<protein>
    <recommendedName>
        <fullName evidence="4">Membrane-bound O-acyltransferase family MBOAT domain protein</fullName>
    </recommendedName>
</protein>
<comment type="caution">
    <text evidence="2">The sequence shown here is derived from an EMBL/GenBank/DDBJ whole genome shotgun (WGS) entry which is preliminary data.</text>
</comment>
<keyword evidence="1" id="KW-1133">Transmembrane helix</keyword>
<keyword evidence="1" id="KW-0472">Membrane</keyword>
<keyword evidence="1" id="KW-0812">Transmembrane</keyword>
<evidence type="ECO:0000313" key="2">
    <source>
        <dbReference type="EMBL" id="EMF42125.1"/>
    </source>
</evidence>
<feature type="non-terminal residue" evidence="2">
    <location>
        <position position="76"/>
    </location>
</feature>
<sequence length="76" mass="9324">MLFPTLEFFVFFIFVFLMYWYLIPYFFGKDTKSLTLTHFFLLVVSYYFYMSWDWRFGGLILLSTVIDFILADKIHS</sequence>
<evidence type="ECO:0000313" key="3">
    <source>
        <dbReference type="Proteomes" id="UP000011754"/>
    </source>
</evidence>
<accession>M3E5C5</accession>
<proteinExistence type="predicted"/>
<dbReference type="EMBL" id="AKWW02000048">
    <property type="protein sequence ID" value="EMF42125.1"/>
    <property type="molecule type" value="Genomic_DNA"/>
</dbReference>
<feature type="transmembrane region" description="Helical" evidence="1">
    <location>
        <begin position="6"/>
        <end position="27"/>
    </location>
</feature>
<name>M3E5C5_LEPIR</name>
<dbReference type="Proteomes" id="UP000011754">
    <property type="component" value="Unassembled WGS sequence"/>
</dbReference>
<evidence type="ECO:0000256" key="1">
    <source>
        <dbReference type="SAM" id="Phobius"/>
    </source>
</evidence>
<gene>
    <name evidence="2" type="ORF">LEP1GSC067_0437</name>
</gene>
<reference evidence="2 3" key="1">
    <citation type="submission" date="2013-01" db="EMBL/GenBank/DDBJ databases">
        <authorList>
            <person name="Harkins D.M."/>
            <person name="Durkin A.S."/>
            <person name="Brinkac L.M."/>
            <person name="Haft D.H."/>
            <person name="Selengut J.D."/>
            <person name="Sanka R."/>
            <person name="DePew J."/>
            <person name="Purushe J."/>
            <person name="Hartskeerl R.A."/>
            <person name="Ahmed A."/>
            <person name="van der Linden H."/>
            <person name="Goris M.G.A."/>
            <person name="Vinetz J.M."/>
            <person name="Sutton G.G."/>
            <person name="Nierman W.C."/>
            <person name="Fouts D.E."/>
        </authorList>
    </citation>
    <scope>NUCLEOTIDE SEQUENCE [LARGE SCALE GENOMIC DNA]</scope>
    <source>
        <strain evidence="2 3">TE 1992</strain>
    </source>
</reference>
<organism evidence="2 3">
    <name type="scientific">Leptospira interrogans serovar Lora str. TE 1992</name>
    <dbReference type="NCBI Taxonomy" id="1193028"/>
    <lineage>
        <taxon>Bacteria</taxon>
        <taxon>Pseudomonadati</taxon>
        <taxon>Spirochaetota</taxon>
        <taxon>Spirochaetia</taxon>
        <taxon>Leptospirales</taxon>
        <taxon>Leptospiraceae</taxon>
        <taxon>Leptospira</taxon>
    </lineage>
</organism>
<feature type="transmembrane region" description="Helical" evidence="1">
    <location>
        <begin position="34"/>
        <end position="50"/>
    </location>
</feature>